<feature type="region of interest" description="Disordered" evidence="1">
    <location>
        <begin position="48"/>
        <end position="76"/>
    </location>
</feature>
<name>A0A8H6HVH2_9AGAR</name>
<dbReference type="InterPro" id="IPR013087">
    <property type="entry name" value="Znf_C2H2_type"/>
</dbReference>
<proteinExistence type="predicted"/>
<dbReference type="Gene3D" id="3.30.160.60">
    <property type="entry name" value="Classic Zinc Finger"/>
    <property type="match status" value="1"/>
</dbReference>
<dbReference type="AlphaFoldDB" id="A0A8H6HVH2"/>
<dbReference type="EMBL" id="JACGCI010000038">
    <property type="protein sequence ID" value="KAF6753610.1"/>
    <property type="molecule type" value="Genomic_DNA"/>
</dbReference>
<keyword evidence="4" id="KW-1185">Reference proteome</keyword>
<gene>
    <name evidence="3" type="ORF">DFP72DRAFT_400099</name>
</gene>
<dbReference type="PROSITE" id="PS00028">
    <property type="entry name" value="ZINC_FINGER_C2H2_1"/>
    <property type="match status" value="1"/>
</dbReference>
<feature type="domain" description="C2H2-type" evidence="2">
    <location>
        <begin position="34"/>
        <end position="55"/>
    </location>
</feature>
<comment type="caution">
    <text evidence="3">The sequence shown here is derived from an EMBL/GenBank/DDBJ whole genome shotgun (WGS) entry which is preliminary data.</text>
</comment>
<evidence type="ECO:0000313" key="3">
    <source>
        <dbReference type="EMBL" id="KAF6753610.1"/>
    </source>
</evidence>
<evidence type="ECO:0000256" key="1">
    <source>
        <dbReference type="SAM" id="MobiDB-lite"/>
    </source>
</evidence>
<evidence type="ECO:0000313" key="4">
    <source>
        <dbReference type="Proteomes" id="UP000521943"/>
    </source>
</evidence>
<sequence>MSVTMPAQSAKPQVAGPVNRVVNNPSILKATHKCEHCPRILTTKGGLADHVRDKHPNPGRSHLNTEKQKPSLTLTVSTSRSKVSIQQLPSPAVSTNETPTRACVPSKKVPGAPSQKCGCSFCLSISTKLQSLLAPKSSSDSIANPVSGELLCSRCSCRFSLISADCPSQNVKTPQRKRV</sequence>
<reference evidence="3 4" key="1">
    <citation type="submission" date="2020-07" db="EMBL/GenBank/DDBJ databases">
        <title>Comparative genomics of pyrophilous fungi reveals a link between fire events and developmental genes.</title>
        <authorList>
            <consortium name="DOE Joint Genome Institute"/>
            <person name="Steindorff A.S."/>
            <person name="Carver A."/>
            <person name="Calhoun S."/>
            <person name="Stillman K."/>
            <person name="Liu H."/>
            <person name="Lipzen A."/>
            <person name="Pangilinan J."/>
            <person name="Labutti K."/>
            <person name="Bruns T.D."/>
            <person name="Grigoriev I.V."/>
        </authorList>
    </citation>
    <scope>NUCLEOTIDE SEQUENCE [LARGE SCALE GENOMIC DNA]</scope>
    <source>
        <strain evidence="3 4">CBS 144469</strain>
    </source>
</reference>
<accession>A0A8H6HVH2</accession>
<organism evidence="3 4">
    <name type="scientific">Ephemerocybe angulata</name>
    <dbReference type="NCBI Taxonomy" id="980116"/>
    <lineage>
        <taxon>Eukaryota</taxon>
        <taxon>Fungi</taxon>
        <taxon>Dikarya</taxon>
        <taxon>Basidiomycota</taxon>
        <taxon>Agaricomycotina</taxon>
        <taxon>Agaricomycetes</taxon>
        <taxon>Agaricomycetidae</taxon>
        <taxon>Agaricales</taxon>
        <taxon>Agaricineae</taxon>
        <taxon>Psathyrellaceae</taxon>
        <taxon>Ephemerocybe</taxon>
    </lineage>
</organism>
<dbReference type="Proteomes" id="UP000521943">
    <property type="component" value="Unassembled WGS sequence"/>
</dbReference>
<protein>
    <recommendedName>
        <fullName evidence="2">C2H2-type domain-containing protein</fullName>
    </recommendedName>
</protein>
<dbReference type="OrthoDB" id="6077919at2759"/>
<evidence type="ECO:0000259" key="2">
    <source>
        <dbReference type="PROSITE" id="PS00028"/>
    </source>
</evidence>